<keyword evidence="3" id="KW-1185">Reference proteome</keyword>
<comment type="caution">
    <text evidence="2">The sequence shown here is derived from an EMBL/GenBank/DDBJ whole genome shotgun (WGS) entry which is preliminary data.</text>
</comment>
<sequence length="634" mass="69264">MAANSKRSLYNPAPSQTPPPQIRKSLAQGFLNTEPVTGFPSSASRSTIPFSTHVPDPTYVEERESKQTSPVLLVDASGQHKSPDLAEVPVVTGIVKSPVRVVCHSPRHLGRDRSMLENSVIIQRSDNLTDVTGSLEEGRKVKVAGIPKVNLLESSARKKDLPHSSPVHRRSHEETLLDHEREAVEPRLEQQQIGRPGEEFKSFLGEDGLYAAPPSSHLSTPQIKQQLFDFSSVSDSYFQAPDGDQSILPAGEKQNLKTKKKKQKTARIVPSRYMAAGTKVTKKVAVEEAPPPTKKKVRVPSATSSKSRDQSVLTHSNNSTLGLDVITPFIRHTSNQKGIVTSTPADAMAGVDPAVHVGAPTPILPQGVATFAKQHGGSGGTYAIKKTSVSRDKQKQQPIVVKKAGVKMAGSYQPSLQTSKPSVPTETGPVGTSASEGDISQRQLELQYSRVVQASFLYSRLKHSFGQKEKDAQSQIYHVWQEKEKLQREIANLELQLKIKTKIAELDEQIKLQMSGLEPIGSNMVRLILDFSKLAAALDTTRHHMSVSGVLLPDNHDQLLTVLDESERLLGEIDSLSKDKQQKIESFAKEMEGLSKTVDSQIQEQNRCGELLAAASTLSTQERSLQAQSIMAGL</sequence>
<dbReference type="STRING" id="46731.A0A3M6TT44"/>
<dbReference type="GO" id="GO:0007098">
    <property type="term" value="P:centrosome cycle"/>
    <property type="evidence" value="ECO:0007669"/>
    <property type="project" value="TreeGrafter"/>
</dbReference>
<feature type="region of interest" description="Disordered" evidence="1">
    <location>
        <begin position="154"/>
        <end position="196"/>
    </location>
</feature>
<gene>
    <name evidence="2" type="ORF">pdam_00011186</name>
</gene>
<dbReference type="GO" id="GO:0005880">
    <property type="term" value="C:nuclear microtubule"/>
    <property type="evidence" value="ECO:0007669"/>
    <property type="project" value="TreeGrafter"/>
</dbReference>
<dbReference type="GO" id="GO:0005737">
    <property type="term" value="C:cytoplasm"/>
    <property type="evidence" value="ECO:0007669"/>
    <property type="project" value="TreeGrafter"/>
</dbReference>
<dbReference type="GO" id="GO:0008017">
    <property type="term" value="F:microtubule binding"/>
    <property type="evidence" value="ECO:0007669"/>
    <property type="project" value="TreeGrafter"/>
</dbReference>
<feature type="region of interest" description="Disordered" evidence="1">
    <location>
        <begin position="1"/>
        <end position="67"/>
    </location>
</feature>
<dbReference type="GO" id="GO:0051225">
    <property type="term" value="P:spindle assembly"/>
    <property type="evidence" value="ECO:0007669"/>
    <property type="project" value="TreeGrafter"/>
</dbReference>
<dbReference type="PANTHER" id="PTHR31807">
    <property type="entry name" value="AUGMIN FAMILY MEMBER"/>
    <property type="match status" value="1"/>
</dbReference>
<evidence type="ECO:0000313" key="3">
    <source>
        <dbReference type="Proteomes" id="UP000275408"/>
    </source>
</evidence>
<accession>A0A3M6TT44</accession>
<evidence type="ECO:0000313" key="2">
    <source>
        <dbReference type="EMBL" id="RMX44404.1"/>
    </source>
</evidence>
<feature type="region of interest" description="Disordered" evidence="1">
    <location>
        <begin position="242"/>
        <end position="266"/>
    </location>
</feature>
<dbReference type="AlphaFoldDB" id="A0A3M6TT44"/>
<dbReference type="GO" id="GO:0005813">
    <property type="term" value="C:centrosome"/>
    <property type="evidence" value="ECO:0007669"/>
    <property type="project" value="TreeGrafter"/>
</dbReference>
<dbReference type="OMA" id="IVCHSPS"/>
<feature type="region of interest" description="Disordered" evidence="1">
    <location>
        <begin position="287"/>
        <end position="315"/>
    </location>
</feature>
<evidence type="ECO:0000256" key="1">
    <source>
        <dbReference type="SAM" id="MobiDB-lite"/>
    </source>
</evidence>
<name>A0A3M6TT44_POCDA</name>
<proteinExistence type="predicted"/>
<feature type="compositionally biased region" description="Basic and acidic residues" evidence="1">
    <location>
        <begin position="171"/>
        <end position="188"/>
    </location>
</feature>
<dbReference type="PANTHER" id="PTHR31807:SF37">
    <property type="entry name" value="HAUS AUGMIN-LIKE COMPLEX SUBUNIT 8"/>
    <property type="match status" value="1"/>
</dbReference>
<feature type="compositionally biased region" description="Polar residues" evidence="1">
    <location>
        <begin position="30"/>
        <end position="50"/>
    </location>
</feature>
<feature type="compositionally biased region" description="Polar residues" evidence="1">
    <location>
        <begin position="412"/>
        <end position="438"/>
    </location>
</feature>
<feature type="region of interest" description="Disordered" evidence="1">
    <location>
        <begin position="411"/>
        <end position="438"/>
    </location>
</feature>
<feature type="compositionally biased region" description="Basic residues" evidence="1">
    <location>
        <begin position="256"/>
        <end position="265"/>
    </location>
</feature>
<organism evidence="2 3">
    <name type="scientific">Pocillopora damicornis</name>
    <name type="common">Cauliflower coral</name>
    <name type="synonym">Millepora damicornis</name>
    <dbReference type="NCBI Taxonomy" id="46731"/>
    <lineage>
        <taxon>Eukaryota</taxon>
        <taxon>Metazoa</taxon>
        <taxon>Cnidaria</taxon>
        <taxon>Anthozoa</taxon>
        <taxon>Hexacorallia</taxon>
        <taxon>Scleractinia</taxon>
        <taxon>Astrocoeniina</taxon>
        <taxon>Pocilloporidae</taxon>
        <taxon>Pocillopora</taxon>
    </lineage>
</organism>
<reference evidence="2 3" key="1">
    <citation type="journal article" date="2018" name="Sci. Rep.">
        <title>Comparative analysis of the Pocillopora damicornis genome highlights role of immune system in coral evolution.</title>
        <authorList>
            <person name="Cunning R."/>
            <person name="Bay R.A."/>
            <person name="Gillette P."/>
            <person name="Baker A.C."/>
            <person name="Traylor-Knowles N."/>
        </authorList>
    </citation>
    <scope>NUCLEOTIDE SEQUENCE [LARGE SCALE GENOMIC DNA]</scope>
    <source>
        <strain evidence="2">RSMAS</strain>
        <tissue evidence="2">Whole animal</tissue>
    </source>
</reference>
<feature type="compositionally biased region" description="Polar residues" evidence="1">
    <location>
        <begin position="301"/>
        <end position="315"/>
    </location>
</feature>
<dbReference type="OrthoDB" id="10050218at2759"/>
<dbReference type="Proteomes" id="UP000275408">
    <property type="component" value="Unassembled WGS sequence"/>
</dbReference>
<dbReference type="EMBL" id="RCHS01002988">
    <property type="protein sequence ID" value="RMX44404.1"/>
    <property type="molecule type" value="Genomic_DNA"/>
</dbReference>
<protein>
    <submittedName>
        <fullName evidence="2">Uncharacterized protein</fullName>
    </submittedName>
</protein>